<name>A0A915YGD5_9BACT</name>
<evidence type="ECO:0000313" key="3">
    <source>
        <dbReference type="Proteomes" id="UP001060919"/>
    </source>
</evidence>
<evidence type="ECO:0000313" key="2">
    <source>
        <dbReference type="EMBL" id="BDS12659.1"/>
    </source>
</evidence>
<feature type="transmembrane region" description="Helical" evidence="1">
    <location>
        <begin position="33"/>
        <end position="55"/>
    </location>
</feature>
<protein>
    <submittedName>
        <fullName evidence="2">Uncharacterized protein</fullName>
    </submittedName>
</protein>
<feature type="transmembrane region" description="Helical" evidence="1">
    <location>
        <begin position="67"/>
        <end position="89"/>
    </location>
</feature>
<dbReference type="RefSeq" id="WP_264788020.1">
    <property type="nucleotide sequence ID" value="NZ_AP026867.1"/>
</dbReference>
<gene>
    <name evidence="2" type="ORF">AsAng_0033830</name>
</gene>
<keyword evidence="1" id="KW-0812">Transmembrane</keyword>
<feature type="transmembrane region" description="Helical" evidence="1">
    <location>
        <begin position="7"/>
        <end position="27"/>
    </location>
</feature>
<dbReference type="AlphaFoldDB" id="A0A915YGD5"/>
<keyword evidence="3" id="KW-1185">Reference proteome</keyword>
<keyword evidence="1" id="KW-1133">Transmembrane helix</keyword>
<keyword evidence="1" id="KW-0472">Membrane</keyword>
<reference evidence="2" key="1">
    <citation type="submission" date="2022-09" db="EMBL/GenBank/DDBJ databases">
        <title>Aureispira anguillicida sp. nov., isolated from Leptocephalus of Japanese eel Anguilla japonica.</title>
        <authorList>
            <person name="Yuasa K."/>
            <person name="Mekata T."/>
            <person name="Ikunari K."/>
        </authorList>
    </citation>
    <scope>NUCLEOTIDE SEQUENCE</scope>
    <source>
        <strain evidence="2">EL160426</strain>
    </source>
</reference>
<dbReference type="KEGG" id="aup:AsAng_0033830"/>
<dbReference type="Proteomes" id="UP001060919">
    <property type="component" value="Chromosome"/>
</dbReference>
<evidence type="ECO:0000256" key="1">
    <source>
        <dbReference type="SAM" id="Phobius"/>
    </source>
</evidence>
<accession>A0A915YGD5</accession>
<sequence length="90" mass="9705">MEHSNKVISINLLVFIIYTLILHTTGIGDPIRFSGFVAFIHAAAIFIIGAIFALIERSQKEKKSLGLSMILAALVILTIGFSACLGSLMV</sequence>
<proteinExistence type="predicted"/>
<dbReference type="EMBL" id="AP026867">
    <property type="protein sequence ID" value="BDS12659.1"/>
    <property type="molecule type" value="Genomic_DNA"/>
</dbReference>
<organism evidence="2 3">
    <name type="scientific">Aureispira anguillae</name>
    <dbReference type="NCBI Taxonomy" id="2864201"/>
    <lineage>
        <taxon>Bacteria</taxon>
        <taxon>Pseudomonadati</taxon>
        <taxon>Bacteroidota</taxon>
        <taxon>Saprospiria</taxon>
        <taxon>Saprospirales</taxon>
        <taxon>Saprospiraceae</taxon>
        <taxon>Aureispira</taxon>
    </lineage>
</organism>